<evidence type="ECO:0000259" key="1">
    <source>
        <dbReference type="Pfam" id="PF00117"/>
    </source>
</evidence>
<sequence length="232" mass="23729">MTAALPVLILHTGNPAAALRAAHGSYAEMLRQAAGLDAAGTHVVASYKDEAPRAPGAYRAALITGSPAMVTDRAPWSEAAAGAGLPMFGICYGHQLLAHALGGVVGDNPAGRELGTLPVELLPAAATDPLLAGLPAAFDAQMMHEQAVLAAPPGAAVLARSAQDAHQMLRLAPRIYTAQFHPEFTPGFVAAHLRHHAALYAAHGLDVEGLARAAGPTPLAASLVRRFLACCA</sequence>
<dbReference type="NCBIfam" id="NF006562">
    <property type="entry name" value="PRK09065.1"/>
    <property type="match status" value="1"/>
</dbReference>
<evidence type="ECO:0000313" key="3">
    <source>
        <dbReference type="Proteomes" id="UP000008035"/>
    </source>
</evidence>
<dbReference type="SUPFAM" id="SSF52317">
    <property type="entry name" value="Class I glutamine amidotransferase-like"/>
    <property type="match status" value="1"/>
</dbReference>
<dbReference type="InterPro" id="IPR029062">
    <property type="entry name" value="Class_I_gatase-like"/>
</dbReference>
<name>K0MIX8_BORPB</name>
<dbReference type="InterPro" id="IPR017926">
    <property type="entry name" value="GATASE"/>
</dbReference>
<keyword evidence="2" id="KW-0315">Glutamine amidotransferase</keyword>
<dbReference type="KEGG" id="bpar:BN117_2456"/>
<dbReference type="EMBL" id="HE965803">
    <property type="protein sequence ID" value="CCJ49789.1"/>
    <property type="molecule type" value="Genomic_DNA"/>
</dbReference>
<dbReference type="PANTHER" id="PTHR42695:SF5">
    <property type="entry name" value="GLUTAMINE AMIDOTRANSFERASE YLR126C-RELATED"/>
    <property type="match status" value="1"/>
</dbReference>
<dbReference type="PROSITE" id="PS51273">
    <property type="entry name" value="GATASE_TYPE_1"/>
    <property type="match status" value="1"/>
</dbReference>
<proteinExistence type="predicted"/>
<organism evidence="2 3">
    <name type="scientific">Bordetella parapertussis (strain Bpp5)</name>
    <dbReference type="NCBI Taxonomy" id="1208660"/>
    <lineage>
        <taxon>Bacteria</taxon>
        <taxon>Pseudomonadati</taxon>
        <taxon>Pseudomonadota</taxon>
        <taxon>Betaproteobacteria</taxon>
        <taxon>Burkholderiales</taxon>
        <taxon>Alcaligenaceae</taxon>
        <taxon>Bordetella</taxon>
    </lineage>
</organism>
<dbReference type="CDD" id="cd01741">
    <property type="entry name" value="GATase1_1"/>
    <property type="match status" value="1"/>
</dbReference>
<dbReference type="Pfam" id="PF00117">
    <property type="entry name" value="GATase"/>
    <property type="match status" value="1"/>
</dbReference>
<dbReference type="InterPro" id="IPR044992">
    <property type="entry name" value="ChyE-like"/>
</dbReference>
<feature type="domain" description="Glutamine amidotransferase" evidence="1">
    <location>
        <begin position="26"/>
        <end position="187"/>
    </location>
</feature>
<accession>K0MIX8</accession>
<dbReference type="RefSeq" id="WP_015039865.1">
    <property type="nucleotide sequence ID" value="NC_018828.1"/>
</dbReference>
<dbReference type="GO" id="GO:0005829">
    <property type="term" value="C:cytosol"/>
    <property type="evidence" value="ECO:0007669"/>
    <property type="project" value="TreeGrafter"/>
</dbReference>
<dbReference type="Gene3D" id="3.40.50.880">
    <property type="match status" value="1"/>
</dbReference>
<protein>
    <submittedName>
        <fullName evidence="2">Probable class-I glutamine amidotransferase</fullName>
    </submittedName>
</protein>
<dbReference type="HOGENOM" id="CLU_054974_4_1_4"/>
<gene>
    <name evidence="2" type="ordered locus">BN117_2456</name>
</gene>
<dbReference type="AlphaFoldDB" id="K0MIX8"/>
<reference evidence="2 3" key="1">
    <citation type="journal article" date="2012" name="BMC Genomics">
        <title>Comparative genomics of the classical Bordetella subspecies: the evolution and exchange of virulence-associated diversity amongst closely related pathogens.</title>
        <authorList>
            <person name="Park J."/>
            <person name="Zhang Y."/>
            <person name="Buboltz A.M."/>
            <person name="Zhang X."/>
            <person name="Schuster S.C."/>
            <person name="Ahuja U."/>
            <person name="Liu M."/>
            <person name="Miller J.F."/>
            <person name="Sebaihia M."/>
            <person name="Bentley S.D."/>
            <person name="Parkhill J."/>
            <person name="Harvill E.T."/>
        </authorList>
    </citation>
    <scope>NUCLEOTIDE SEQUENCE [LARGE SCALE GENOMIC DNA]</scope>
    <source>
        <strain evidence="2 3">Bpp5</strain>
    </source>
</reference>
<evidence type="ECO:0000313" key="2">
    <source>
        <dbReference type="EMBL" id="CCJ49789.1"/>
    </source>
</evidence>
<dbReference type="PANTHER" id="PTHR42695">
    <property type="entry name" value="GLUTAMINE AMIDOTRANSFERASE YLR126C-RELATED"/>
    <property type="match status" value="1"/>
</dbReference>
<dbReference type="Proteomes" id="UP000008035">
    <property type="component" value="Chromosome"/>
</dbReference>